<dbReference type="STRING" id="1577792.QX51_01320"/>
<name>A0A0B3WVW3_9FIRM</name>
<dbReference type="AlphaFoldDB" id="A0A0B3WVW3"/>
<organism evidence="2 3">
    <name type="scientific">Terrisporobacter othiniensis</name>
    <dbReference type="NCBI Taxonomy" id="1577792"/>
    <lineage>
        <taxon>Bacteria</taxon>
        <taxon>Bacillati</taxon>
        <taxon>Bacillota</taxon>
        <taxon>Clostridia</taxon>
        <taxon>Peptostreptococcales</taxon>
        <taxon>Peptostreptococcaceae</taxon>
        <taxon>Terrisporobacter</taxon>
    </lineage>
</organism>
<dbReference type="EMBL" id="JWHR01000016">
    <property type="protein sequence ID" value="KHS58705.1"/>
    <property type="molecule type" value="Genomic_DNA"/>
</dbReference>
<sequence>MKKFRIISISLFVLSILINIIAGKIPSLVEKYYSNGINIYIVKIMSKIFSIFPCSIFEILIYISLLSVLVFLIYSIYYIMKKPNNILSYLKNSFLNIISIVGIVYFLFVVLWGLNYNRMNLKDSLIVDYNKSHNENIKDVDYDKEDLINLYKFLIEKCNDIRAEVLEDEQKVMKCNTDYKEVLNRANNGYENVSILNLNKRGSYAPAKPILNSNLLCYTGITGIYSPFTGEANVNTGVPDIYIPFTTLHEMAHQRGYGSEDECNFLAYIACINNEDYDFQYSGYILALKYTASALAKVDYDALVSLNGELSSSVINDLNYSREFWKQYEGKVNEVSDNMNSNYLKANGVEEGTLSYGKVVNLLLVYYSLYGFN</sequence>
<protein>
    <submittedName>
        <fullName evidence="2">Membrane protein</fullName>
    </submittedName>
</protein>
<feature type="transmembrane region" description="Helical" evidence="1">
    <location>
        <begin position="59"/>
        <end position="80"/>
    </location>
</feature>
<evidence type="ECO:0000313" key="3">
    <source>
        <dbReference type="Proteomes" id="UP000031189"/>
    </source>
</evidence>
<dbReference type="InterPro" id="IPR024294">
    <property type="entry name" value="DUF3810"/>
</dbReference>
<keyword evidence="1" id="KW-0812">Transmembrane</keyword>
<keyword evidence="1" id="KW-0472">Membrane</keyword>
<proteinExistence type="predicted"/>
<keyword evidence="3" id="KW-1185">Reference proteome</keyword>
<reference evidence="2 3" key="1">
    <citation type="submission" date="2014-12" db="EMBL/GenBank/DDBJ databases">
        <title>Draft genome sequence of Terrisporobacter sp. 08-306576, isolated from the blood culture of a bacteremia patient.</title>
        <authorList>
            <person name="Lund L.C."/>
            <person name="Sydenham T.V."/>
            <person name="Hogh S.V."/>
            <person name="Skov M.N."/>
            <person name="Kemp M."/>
            <person name="Justesen U.S."/>
        </authorList>
    </citation>
    <scope>NUCLEOTIDE SEQUENCE [LARGE SCALE GENOMIC DNA]</scope>
    <source>
        <strain evidence="2 3">08-306576</strain>
    </source>
</reference>
<comment type="caution">
    <text evidence="2">The sequence shown here is derived from an EMBL/GenBank/DDBJ whole genome shotgun (WGS) entry which is preliminary data.</text>
</comment>
<gene>
    <name evidence="2" type="ORF">QX51_01320</name>
</gene>
<evidence type="ECO:0000313" key="2">
    <source>
        <dbReference type="EMBL" id="KHS58705.1"/>
    </source>
</evidence>
<dbReference type="Pfam" id="PF12725">
    <property type="entry name" value="DUF3810"/>
    <property type="match status" value="1"/>
</dbReference>
<keyword evidence="1" id="KW-1133">Transmembrane helix</keyword>
<feature type="transmembrane region" description="Helical" evidence="1">
    <location>
        <begin position="92"/>
        <end position="114"/>
    </location>
</feature>
<dbReference type="Proteomes" id="UP000031189">
    <property type="component" value="Unassembled WGS sequence"/>
</dbReference>
<accession>A0A0B3WVW3</accession>
<evidence type="ECO:0000256" key="1">
    <source>
        <dbReference type="SAM" id="Phobius"/>
    </source>
</evidence>